<keyword evidence="13 19" id="KW-0573">Peptidoglycan synthesis</keyword>
<feature type="binding site" evidence="19">
    <location>
        <begin position="126"/>
        <end position="132"/>
    </location>
    <ligand>
        <name>ATP</name>
        <dbReference type="ChEBI" id="CHEBI:30616"/>
    </ligand>
</feature>
<dbReference type="SUPFAM" id="SSF53244">
    <property type="entry name" value="MurD-like peptide ligases, peptide-binding domain"/>
    <property type="match status" value="1"/>
</dbReference>
<evidence type="ECO:0000256" key="11">
    <source>
        <dbReference type="ARBA" id="ARBA00022840"/>
    </source>
</evidence>
<dbReference type="Pfam" id="PF02875">
    <property type="entry name" value="Mur_ligase_C"/>
    <property type="match status" value="1"/>
</dbReference>
<comment type="pathway">
    <text evidence="17">Glycan biosynthesis.</text>
</comment>
<feature type="domain" description="Mur ligase N-terminal catalytic" evidence="20">
    <location>
        <begin position="21"/>
        <end position="119"/>
    </location>
</feature>
<dbReference type="SUPFAM" id="SSF51984">
    <property type="entry name" value="MurCD N-terminal domain"/>
    <property type="match status" value="1"/>
</dbReference>
<evidence type="ECO:0000313" key="26">
    <source>
        <dbReference type="Proteomes" id="UP000705283"/>
    </source>
</evidence>
<keyword evidence="14 19" id="KW-0131">Cell cycle</keyword>
<dbReference type="GO" id="GO:0071555">
    <property type="term" value="P:cell wall organization"/>
    <property type="evidence" value="ECO:0007669"/>
    <property type="project" value="UniProtKB-KW"/>
</dbReference>
<proteinExistence type="inferred from homology"/>
<dbReference type="HAMAP" id="MF_00046">
    <property type="entry name" value="MurC"/>
    <property type="match status" value="1"/>
</dbReference>
<evidence type="ECO:0000256" key="10">
    <source>
        <dbReference type="ARBA" id="ARBA00022741"/>
    </source>
</evidence>
<dbReference type="NCBIfam" id="TIGR01082">
    <property type="entry name" value="murC"/>
    <property type="match status" value="1"/>
</dbReference>
<keyword evidence="8 19" id="KW-0436">Ligase</keyword>
<evidence type="ECO:0000256" key="4">
    <source>
        <dbReference type="ARBA" id="ARBA00010416"/>
    </source>
</evidence>
<evidence type="ECO:0000259" key="21">
    <source>
        <dbReference type="Pfam" id="PF02875"/>
    </source>
</evidence>
<dbReference type="FunFam" id="3.40.1190.10:FF:000001">
    <property type="entry name" value="UDP-N-acetylmuramate--L-alanine ligase"/>
    <property type="match status" value="1"/>
</dbReference>
<evidence type="ECO:0000256" key="6">
    <source>
        <dbReference type="ARBA" id="ARBA00021749"/>
    </source>
</evidence>
<dbReference type="Pfam" id="PF08245">
    <property type="entry name" value="Mur_ligase_M"/>
    <property type="match status" value="1"/>
</dbReference>
<keyword evidence="9 19" id="KW-0132">Cell division</keyword>
<dbReference type="InterPro" id="IPR036615">
    <property type="entry name" value="Mur_ligase_C_dom_sf"/>
</dbReference>
<dbReference type="FunFam" id="3.40.50.720:FF:000046">
    <property type="entry name" value="UDP-N-acetylmuramate--L-alanine ligase"/>
    <property type="match status" value="1"/>
</dbReference>
<evidence type="ECO:0000256" key="8">
    <source>
        <dbReference type="ARBA" id="ARBA00022598"/>
    </source>
</evidence>
<dbReference type="GO" id="GO:0005524">
    <property type="term" value="F:ATP binding"/>
    <property type="evidence" value="ECO:0007669"/>
    <property type="project" value="UniProtKB-UniRule"/>
</dbReference>
<evidence type="ECO:0000256" key="13">
    <source>
        <dbReference type="ARBA" id="ARBA00022984"/>
    </source>
</evidence>
<evidence type="ECO:0000256" key="5">
    <source>
        <dbReference type="ARBA" id="ARBA00012211"/>
    </source>
</evidence>
<gene>
    <name evidence="19 23" type="primary">murC</name>
    <name evidence="24" type="ORF">BS639_10540</name>
    <name evidence="23" type="ORF">ITX54_20430</name>
</gene>
<dbReference type="AlphaFoldDB" id="A0AA40X695"/>
<protein>
    <recommendedName>
        <fullName evidence="6 19">UDP-N-acetylmuramate--L-alanine ligase</fullName>
        <ecNumber evidence="5 19">6.3.2.8</ecNumber>
    </recommendedName>
    <alternativeName>
        <fullName evidence="18 19">UDP-N-acetylmuramoyl-L-alanine synthetase</fullName>
    </alternativeName>
</protein>
<dbReference type="InterPro" id="IPR050061">
    <property type="entry name" value="MurCDEF_pg_biosynth"/>
</dbReference>
<evidence type="ECO:0000256" key="2">
    <source>
        <dbReference type="ARBA" id="ARBA00004496"/>
    </source>
</evidence>
<comment type="similarity">
    <text evidence="4 19">Belongs to the MurCDEF family.</text>
</comment>
<dbReference type="Pfam" id="PF01225">
    <property type="entry name" value="Mur_ligase"/>
    <property type="match status" value="1"/>
</dbReference>
<dbReference type="InterPro" id="IPR013221">
    <property type="entry name" value="Mur_ligase_cen"/>
</dbReference>
<reference evidence="24 25" key="2">
    <citation type="journal article" date="2017" name="Int. J. Syst. Evol. Microbiol.">
        <title>Rouxiella badensis sp. nov. and Rouxiella silvae sp. nov. isolated from peat bog soil in Germany and emendation of the genus description.</title>
        <authorList>
            <person name="Le Fleche-Mateos A."/>
            <person name="Kugler J.H."/>
            <person name="Hansen S.H."/>
            <person name="Syldatk C."/>
            <person name="Hausmann R."/>
            <person name="Lomprez F."/>
            <person name="Vandenbogaert M."/>
            <person name="Manuguerra J.C."/>
            <person name="Grimont P.A."/>
        </authorList>
    </citation>
    <scope>NUCLEOTIDE SEQUENCE [LARGE SCALE GENOMIC DNA]</scope>
    <source>
        <strain evidence="24 25">213</strain>
    </source>
</reference>
<dbReference type="GO" id="GO:0008360">
    <property type="term" value="P:regulation of cell shape"/>
    <property type="evidence" value="ECO:0007669"/>
    <property type="project" value="UniProtKB-KW"/>
</dbReference>
<comment type="subcellular location">
    <subcellularLocation>
        <location evidence="2 19">Cytoplasm</location>
    </subcellularLocation>
</comment>
<feature type="domain" description="Mur ligase C-terminal" evidence="21">
    <location>
        <begin position="341"/>
        <end position="466"/>
    </location>
</feature>
<accession>A0AA40X695</accession>
<dbReference type="RefSeq" id="WP_055775283.1">
    <property type="nucleotide sequence ID" value="NZ_CBCSCF010000005.1"/>
</dbReference>
<evidence type="ECO:0000256" key="3">
    <source>
        <dbReference type="ARBA" id="ARBA00004752"/>
    </source>
</evidence>
<sequence length="491" mass="53419">MNTQQLAKLRTFVPEMHRVRHIHFVGIGGAGMGGIAEVLANEGYQISGSDLAPNPVTQQLSALGATIYFNHRPENVLDASVVVVSTAISADNPELIAAREARIPVIRRAEMLAELMRFRHGIAVAGTHGKTTTTAMVTSIYAEAGLDPTFVNGGLVKAAGTHARLGSSRFLIAEADESDASFLHLQPMVAIVTNIEADHMDTYQGDFEVLKQTFINFLHNLPFYGRAVMCIDDPVIRELLPRVGRHVTTYGFSEDADVFIEDYRQVGAQGHFTVRRLDKTPIEVMLNAPGRHNALNAAAAIAVATDEDISDDAILTALAGFQGTGRRFDFLGEFPLQNVNGKTGNAMLVDDYGHHPTEVDATIKAARAGWEDRRLVMVFQPHRYTRTRDLYEDFANVLSQVDLLVMLDVYPAGEAPIPGADSRSLCRTIRARGKLDPILISDIDAVPGILAPILDANDLILVQGAGNIGKVARKLADQKLQAAKKGDEHYV</sequence>
<evidence type="ECO:0000256" key="15">
    <source>
        <dbReference type="ARBA" id="ARBA00023316"/>
    </source>
</evidence>
<dbReference type="Gene3D" id="3.40.50.720">
    <property type="entry name" value="NAD(P)-binding Rossmann-like Domain"/>
    <property type="match status" value="1"/>
</dbReference>
<dbReference type="Proteomes" id="UP000705283">
    <property type="component" value="Unassembled WGS sequence"/>
</dbReference>
<evidence type="ECO:0000256" key="19">
    <source>
        <dbReference type="HAMAP-Rule" id="MF_00046"/>
    </source>
</evidence>
<evidence type="ECO:0000256" key="1">
    <source>
        <dbReference type="ARBA" id="ARBA00003921"/>
    </source>
</evidence>
<dbReference type="Gene3D" id="3.40.1190.10">
    <property type="entry name" value="Mur-like, catalytic domain"/>
    <property type="match status" value="1"/>
</dbReference>
<dbReference type="Proteomes" id="UP000192722">
    <property type="component" value="Unassembled WGS sequence"/>
</dbReference>
<dbReference type="PANTHER" id="PTHR43445">
    <property type="entry name" value="UDP-N-ACETYLMURAMATE--L-ALANINE LIGASE-RELATED"/>
    <property type="match status" value="1"/>
</dbReference>
<organism evidence="23 26">
    <name type="scientific">Rouxiella silvae</name>
    <dbReference type="NCBI Taxonomy" id="1646373"/>
    <lineage>
        <taxon>Bacteria</taxon>
        <taxon>Pseudomonadati</taxon>
        <taxon>Pseudomonadota</taxon>
        <taxon>Gammaproteobacteria</taxon>
        <taxon>Enterobacterales</taxon>
        <taxon>Yersiniaceae</taxon>
        <taxon>Rouxiella</taxon>
    </lineage>
</organism>
<comment type="pathway">
    <text evidence="3 19">Cell wall biogenesis; peptidoglycan biosynthesis.</text>
</comment>
<evidence type="ECO:0000256" key="16">
    <source>
        <dbReference type="ARBA" id="ARBA00047833"/>
    </source>
</evidence>
<reference evidence="23" key="4">
    <citation type="submission" date="2022-09" db="EMBL/GenBank/DDBJ databases">
        <title>Rouxiella aceris sp. nov., isolated from tree sap and emended description of the genus Rhouxiella.</title>
        <authorList>
            <person name="Kim I.S."/>
        </authorList>
    </citation>
    <scope>NUCLEOTIDE SEQUENCE</scope>
    <source>
        <strain evidence="23">SAP-2</strain>
    </source>
</reference>
<dbReference type="PANTHER" id="PTHR43445:SF3">
    <property type="entry name" value="UDP-N-ACETYLMURAMATE--L-ALANINE LIGASE"/>
    <property type="match status" value="1"/>
</dbReference>
<keyword evidence="25" id="KW-1185">Reference proteome</keyword>
<reference evidence="23" key="3">
    <citation type="submission" date="2020-11" db="EMBL/GenBank/DDBJ databases">
        <authorList>
            <person name="Lee S.D."/>
        </authorList>
    </citation>
    <scope>NUCLEOTIDE SEQUENCE</scope>
    <source>
        <strain evidence="23">SAP-2</strain>
    </source>
</reference>
<keyword evidence="15 19" id="KW-0961">Cell wall biogenesis/degradation</keyword>
<comment type="function">
    <text evidence="1 19">Cell wall formation.</text>
</comment>
<evidence type="ECO:0000313" key="24">
    <source>
        <dbReference type="EMBL" id="ORJ21351.1"/>
    </source>
</evidence>
<evidence type="ECO:0000259" key="20">
    <source>
        <dbReference type="Pfam" id="PF01225"/>
    </source>
</evidence>
<dbReference type="EMBL" id="MRWD01000021">
    <property type="protein sequence ID" value="ORJ21351.1"/>
    <property type="molecule type" value="Genomic_DNA"/>
</dbReference>
<evidence type="ECO:0000256" key="9">
    <source>
        <dbReference type="ARBA" id="ARBA00022618"/>
    </source>
</evidence>
<keyword evidence="7 19" id="KW-0963">Cytoplasm</keyword>
<keyword evidence="10 19" id="KW-0547">Nucleotide-binding</keyword>
<evidence type="ECO:0000256" key="14">
    <source>
        <dbReference type="ARBA" id="ARBA00023306"/>
    </source>
</evidence>
<evidence type="ECO:0000256" key="7">
    <source>
        <dbReference type="ARBA" id="ARBA00022490"/>
    </source>
</evidence>
<evidence type="ECO:0000313" key="23">
    <source>
        <dbReference type="EMBL" id="MBF6639032.1"/>
    </source>
</evidence>
<keyword evidence="12 19" id="KW-0133">Cell shape</keyword>
<dbReference type="GO" id="GO:0008763">
    <property type="term" value="F:UDP-N-acetylmuramate-L-alanine ligase activity"/>
    <property type="evidence" value="ECO:0007669"/>
    <property type="project" value="UniProtKB-UniRule"/>
</dbReference>
<name>A0AA40X695_9GAMM</name>
<dbReference type="Gene3D" id="3.90.190.20">
    <property type="entry name" value="Mur ligase, C-terminal domain"/>
    <property type="match status" value="1"/>
</dbReference>
<dbReference type="GO" id="GO:0009252">
    <property type="term" value="P:peptidoglycan biosynthetic process"/>
    <property type="evidence" value="ECO:0007669"/>
    <property type="project" value="UniProtKB-UniRule"/>
</dbReference>
<feature type="domain" description="Mur ligase central" evidence="22">
    <location>
        <begin position="124"/>
        <end position="304"/>
    </location>
</feature>
<dbReference type="GO" id="GO:0005737">
    <property type="term" value="C:cytoplasm"/>
    <property type="evidence" value="ECO:0007669"/>
    <property type="project" value="UniProtKB-SubCell"/>
</dbReference>
<dbReference type="InterPro" id="IPR036565">
    <property type="entry name" value="Mur-like_cat_sf"/>
</dbReference>
<dbReference type="EMBL" id="JADMKS010000009">
    <property type="protein sequence ID" value="MBF6639032.1"/>
    <property type="molecule type" value="Genomic_DNA"/>
</dbReference>
<dbReference type="InterPro" id="IPR004101">
    <property type="entry name" value="Mur_ligase_C"/>
</dbReference>
<dbReference type="FunFam" id="3.90.190.20:FF:000001">
    <property type="entry name" value="UDP-N-acetylmuramate--L-alanine ligase"/>
    <property type="match status" value="1"/>
</dbReference>
<evidence type="ECO:0000256" key="18">
    <source>
        <dbReference type="ARBA" id="ARBA00079022"/>
    </source>
</evidence>
<reference evidence="24" key="1">
    <citation type="submission" date="2016-12" db="EMBL/GenBank/DDBJ databases">
        <authorList>
            <person name="Le Fleche-Mateos A."/>
        </authorList>
    </citation>
    <scope>NUCLEOTIDE SEQUENCE</scope>
    <source>
        <strain evidence="24">213</strain>
    </source>
</reference>
<evidence type="ECO:0000256" key="12">
    <source>
        <dbReference type="ARBA" id="ARBA00022960"/>
    </source>
</evidence>
<keyword evidence="11 19" id="KW-0067">ATP-binding</keyword>
<dbReference type="EC" id="6.3.2.8" evidence="5 19"/>
<comment type="catalytic activity">
    <reaction evidence="16 19">
        <text>UDP-N-acetyl-alpha-D-muramate + L-alanine + ATP = UDP-N-acetyl-alpha-D-muramoyl-L-alanine + ADP + phosphate + H(+)</text>
        <dbReference type="Rhea" id="RHEA:23372"/>
        <dbReference type="ChEBI" id="CHEBI:15378"/>
        <dbReference type="ChEBI" id="CHEBI:30616"/>
        <dbReference type="ChEBI" id="CHEBI:43474"/>
        <dbReference type="ChEBI" id="CHEBI:57972"/>
        <dbReference type="ChEBI" id="CHEBI:70757"/>
        <dbReference type="ChEBI" id="CHEBI:83898"/>
        <dbReference type="ChEBI" id="CHEBI:456216"/>
        <dbReference type="EC" id="6.3.2.8"/>
    </reaction>
</comment>
<dbReference type="InterPro" id="IPR005758">
    <property type="entry name" value="UDP-N-AcMur_Ala_ligase_MurC"/>
</dbReference>
<dbReference type="InterPro" id="IPR000713">
    <property type="entry name" value="Mur_ligase_N"/>
</dbReference>
<evidence type="ECO:0000259" key="22">
    <source>
        <dbReference type="Pfam" id="PF08245"/>
    </source>
</evidence>
<comment type="caution">
    <text evidence="23">The sequence shown here is derived from an EMBL/GenBank/DDBJ whole genome shotgun (WGS) entry which is preliminary data.</text>
</comment>
<evidence type="ECO:0000256" key="17">
    <source>
        <dbReference type="ARBA" id="ARBA00060592"/>
    </source>
</evidence>
<dbReference type="GO" id="GO:0051301">
    <property type="term" value="P:cell division"/>
    <property type="evidence" value="ECO:0007669"/>
    <property type="project" value="UniProtKB-KW"/>
</dbReference>
<dbReference type="SUPFAM" id="SSF53623">
    <property type="entry name" value="MurD-like peptide ligases, catalytic domain"/>
    <property type="match status" value="1"/>
</dbReference>
<evidence type="ECO:0000313" key="25">
    <source>
        <dbReference type="Proteomes" id="UP000192722"/>
    </source>
</evidence>